<dbReference type="AlphaFoldDB" id="A0A5B9WF46"/>
<dbReference type="Proteomes" id="UP000324233">
    <property type="component" value="Chromosome"/>
</dbReference>
<organism evidence="2 3">
    <name type="scientific">Aquisphaera giovannonii</name>
    <dbReference type="NCBI Taxonomy" id="406548"/>
    <lineage>
        <taxon>Bacteria</taxon>
        <taxon>Pseudomonadati</taxon>
        <taxon>Planctomycetota</taxon>
        <taxon>Planctomycetia</taxon>
        <taxon>Isosphaerales</taxon>
        <taxon>Isosphaeraceae</taxon>
        <taxon>Aquisphaera</taxon>
    </lineage>
</organism>
<dbReference type="RefSeq" id="WP_148598102.1">
    <property type="nucleotide sequence ID" value="NZ_CP042997.1"/>
</dbReference>
<reference evidence="2 3" key="1">
    <citation type="submission" date="2019-08" db="EMBL/GenBank/DDBJ databases">
        <title>Deep-cultivation of Planctomycetes and their phenomic and genomic characterization uncovers novel biology.</title>
        <authorList>
            <person name="Wiegand S."/>
            <person name="Jogler M."/>
            <person name="Boedeker C."/>
            <person name="Pinto D."/>
            <person name="Vollmers J."/>
            <person name="Rivas-Marin E."/>
            <person name="Kohn T."/>
            <person name="Peeters S.H."/>
            <person name="Heuer A."/>
            <person name="Rast P."/>
            <person name="Oberbeckmann S."/>
            <person name="Bunk B."/>
            <person name="Jeske O."/>
            <person name="Meyerdierks A."/>
            <person name="Storesund J.E."/>
            <person name="Kallscheuer N."/>
            <person name="Luecker S."/>
            <person name="Lage O.M."/>
            <person name="Pohl T."/>
            <person name="Merkel B.J."/>
            <person name="Hornburger P."/>
            <person name="Mueller R.-W."/>
            <person name="Bruemmer F."/>
            <person name="Labrenz M."/>
            <person name="Spormann A.M."/>
            <person name="Op den Camp H."/>
            <person name="Overmann J."/>
            <person name="Amann R."/>
            <person name="Jetten M.S.M."/>
            <person name="Mascher T."/>
            <person name="Medema M.H."/>
            <person name="Devos D.P."/>
            <person name="Kaster A.-K."/>
            <person name="Ovreas L."/>
            <person name="Rohde M."/>
            <person name="Galperin M.Y."/>
            <person name="Jogler C."/>
        </authorList>
    </citation>
    <scope>NUCLEOTIDE SEQUENCE [LARGE SCALE GENOMIC DNA]</scope>
    <source>
        <strain evidence="2 3">OJF2</strain>
    </source>
</reference>
<dbReference type="OrthoDB" id="9844160at2"/>
<dbReference type="EMBL" id="CP042997">
    <property type="protein sequence ID" value="QEH38685.1"/>
    <property type="molecule type" value="Genomic_DNA"/>
</dbReference>
<sequence precursor="true">MIRFAWVSGLAVLLAGCGGSGLSTDNPGTPPPHGGEVINLPGAKGHVEVVRKSSARGDVSFYFFKDSTTPYSPAPTSGTLTVGKKQVSLKPEGEGLATPPGADVFPRGALDGSLTVELAGEKVTIPLGVR</sequence>
<gene>
    <name evidence="2" type="ORF">OJF2_72910</name>
</gene>
<evidence type="ECO:0000256" key="1">
    <source>
        <dbReference type="SAM" id="SignalP"/>
    </source>
</evidence>
<accession>A0A5B9WF46</accession>
<dbReference type="PROSITE" id="PS51257">
    <property type="entry name" value="PROKAR_LIPOPROTEIN"/>
    <property type="match status" value="1"/>
</dbReference>
<evidence type="ECO:0000313" key="3">
    <source>
        <dbReference type="Proteomes" id="UP000324233"/>
    </source>
</evidence>
<dbReference type="KEGG" id="agv:OJF2_72910"/>
<name>A0A5B9WF46_9BACT</name>
<feature type="chain" id="PRO_5022898222" description="Lipoprotein" evidence="1">
    <location>
        <begin position="24"/>
        <end position="130"/>
    </location>
</feature>
<feature type="signal peptide" evidence="1">
    <location>
        <begin position="1"/>
        <end position="23"/>
    </location>
</feature>
<evidence type="ECO:0000313" key="2">
    <source>
        <dbReference type="EMBL" id="QEH38685.1"/>
    </source>
</evidence>
<proteinExistence type="predicted"/>
<keyword evidence="1" id="KW-0732">Signal</keyword>
<protein>
    <recommendedName>
        <fullName evidence="4">Lipoprotein</fullName>
    </recommendedName>
</protein>
<keyword evidence="3" id="KW-1185">Reference proteome</keyword>
<evidence type="ECO:0008006" key="4">
    <source>
        <dbReference type="Google" id="ProtNLM"/>
    </source>
</evidence>